<evidence type="ECO:0000313" key="1">
    <source>
        <dbReference type="EMBL" id="KAE9408439.1"/>
    </source>
</evidence>
<gene>
    <name evidence="1" type="ORF">BT96DRAFT_985769</name>
</gene>
<sequence length="245" mass="27288">MAGISLTPANVNAIDMKERHGSILGIQRTPVKQQNVTKANLPLSTTTDLRKWDTEFMPTIIDFVGAQEFQFGMSTQPNPHLPKRNRQESYDDVKECAIWVAIQLHEDNWAYNSPGHTRATSSDAMRGSMILETFAYHSEPARTFKAKSKSGFSAGALALSAAVVRLFIAHSISTLTVIFQVLRALCAHTPGYDSIKYARQVEDVECKKEGKSRPSRNTKDSFGDAPWSDFVSIYFRLLSKANDAK</sequence>
<dbReference type="AlphaFoldDB" id="A0A6A4ICY2"/>
<keyword evidence="2" id="KW-1185">Reference proteome</keyword>
<reference evidence="1" key="1">
    <citation type="journal article" date="2019" name="Environ. Microbiol.">
        <title>Fungal ecological strategies reflected in gene transcription - a case study of two litter decomposers.</title>
        <authorList>
            <person name="Barbi F."/>
            <person name="Kohler A."/>
            <person name="Barry K."/>
            <person name="Baskaran P."/>
            <person name="Daum C."/>
            <person name="Fauchery L."/>
            <person name="Ihrmark K."/>
            <person name="Kuo A."/>
            <person name="LaButti K."/>
            <person name="Lipzen A."/>
            <person name="Morin E."/>
            <person name="Grigoriev I.V."/>
            <person name="Henrissat B."/>
            <person name="Lindahl B."/>
            <person name="Martin F."/>
        </authorList>
    </citation>
    <scope>NUCLEOTIDE SEQUENCE</scope>
    <source>
        <strain evidence="1">JB14</strain>
    </source>
</reference>
<evidence type="ECO:0000313" key="2">
    <source>
        <dbReference type="Proteomes" id="UP000799118"/>
    </source>
</evidence>
<dbReference type="OrthoDB" id="2755811at2759"/>
<proteinExistence type="predicted"/>
<dbReference type="Proteomes" id="UP000799118">
    <property type="component" value="Unassembled WGS sequence"/>
</dbReference>
<accession>A0A6A4ICY2</accession>
<organism evidence="1 2">
    <name type="scientific">Gymnopus androsaceus JB14</name>
    <dbReference type="NCBI Taxonomy" id="1447944"/>
    <lineage>
        <taxon>Eukaryota</taxon>
        <taxon>Fungi</taxon>
        <taxon>Dikarya</taxon>
        <taxon>Basidiomycota</taxon>
        <taxon>Agaricomycotina</taxon>
        <taxon>Agaricomycetes</taxon>
        <taxon>Agaricomycetidae</taxon>
        <taxon>Agaricales</taxon>
        <taxon>Marasmiineae</taxon>
        <taxon>Omphalotaceae</taxon>
        <taxon>Gymnopus</taxon>
    </lineage>
</organism>
<name>A0A6A4ICY2_9AGAR</name>
<protein>
    <submittedName>
        <fullName evidence="1">Uncharacterized protein</fullName>
    </submittedName>
</protein>
<dbReference type="EMBL" id="ML769391">
    <property type="protein sequence ID" value="KAE9408439.1"/>
    <property type="molecule type" value="Genomic_DNA"/>
</dbReference>